<feature type="region of interest" description="Disordered" evidence="1">
    <location>
        <begin position="421"/>
        <end position="452"/>
    </location>
</feature>
<feature type="region of interest" description="Disordered" evidence="1">
    <location>
        <begin position="50"/>
        <end position="80"/>
    </location>
</feature>
<dbReference type="SMART" id="SM00594">
    <property type="entry name" value="UAS"/>
    <property type="match status" value="1"/>
</dbReference>
<dbReference type="InterPro" id="IPR050730">
    <property type="entry name" value="UBX_domain-protein"/>
</dbReference>
<dbReference type="CDD" id="cd02958">
    <property type="entry name" value="UAS"/>
    <property type="match status" value="1"/>
</dbReference>
<evidence type="ECO:0000313" key="4">
    <source>
        <dbReference type="Proteomes" id="UP000053259"/>
    </source>
</evidence>
<dbReference type="SUPFAM" id="SSF52833">
    <property type="entry name" value="Thioredoxin-like"/>
    <property type="match status" value="1"/>
</dbReference>
<dbReference type="GO" id="GO:0005634">
    <property type="term" value="C:nucleus"/>
    <property type="evidence" value="ECO:0007669"/>
    <property type="project" value="TreeGrafter"/>
</dbReference>
<dbReference type="STRING" id="253628.A0A0D2A4Q8"/>
<dbReference type="EMBL" id="KN847553">
    <property type="protein sequence ID" value="KIW01768.1"/>
    <property type="molecule type" value="Genomic_DNA"/>
</dbReference>
<dbReference type="Gene3D" id="3.10.20.90">
    <property type="entry name" value="Phosphatidylinositol 3-kinase Catalytic Subunit, Chain A, domain 1"/>
    <property type="match status" value="1"/>
</dbReference>
<dbReference type="GeneID" id="27314913"/>
<feature type="domain" description="UBX" evidence="2">
    <location>
        <begin position="473"/>
        <end position="550"/>
    </location>
</feature>
<evidence type="ECO:0000313" key="3">
    <source>
        <dbReference type="EMBL" id="KIW01768.1"/>
    </source>
</evidence>
<dbReference type="Pfam" id="PF13899">
    <property type="entry name" value="Thioredoxin_7"/>
    <property type="match status" value="1"/>
</dbReference>
<dbReference type="InterPro" id="IPR003903">
    <property type="entry name" value="UIM_dom"/>
</dbReference>
<dbReference type="InterPro" id="IPR029071">
    <property type="entry name" value="Ubiquitin-like_domsf"/>
</dbReference>
<feature type="compositionally biased region" description="Polar residues" evidence="1">
    <location>
        <begin position="429"/>
        <end position="439"/>
    </location>
</feature>
<dbReference type="AlphaFoldDB" id="A0A0D2A4Q8"/>
<dbReference type="Gene3D" id="3.40.30.10">
    <property type="entry name" value="Glutaredoxin"/>
    <property type="match status" value="1"/>
</dbReference>
<name>A0A0D2A4Q8_9PEZI</name>
<dbReference type="VEuPathDB" id="FungiDB:PV09_06940"/>
<proteinExistence type="predicted"/>
<dbReference type="InterPro" id="IPR036249">
    <property type="entry name" value="Thioredoxin-like_sf"/>
</dbReference>
<dbReference type="SUPFAM" id="SSF54236">
    <property type="entry name" value="Ubiquitin-like"/>
    <property type="match status" value="1"/>
</dbReference>
<dbReference type="OrthoDB" id="270602at2759"/>
<gene>
    <name evidence="3" type="ORF">PV09_06940</name>
</gene>
<feature type="compositionally biased region" description="Polar residues" evidence="1">
    <location>
        <begin position="50"/>
        <end position="69"/>
    </location>
</feature>
<dbReference type="Gene3D" id="6.10.300.40">
    <property type="match status" value="1"/>
</dbReference>
<dbReference type="GO" id="GO:0043161">
    <property type="term" value="P:proteasome-mediated ubiquitin-dependent protein catabolic process"/>
    <property type="evidence" value="ECO:0007669"/>
    <property type="project" value="TreeGrafter"/>
</dbReference>
<feature type="compositionally biased region" description="Polar residues" evidence="1">
    <location>
        <begin position="96"/>
        <end position="106"/>
    </location>
</feature>
<dbReference type="GO" id="GO:0043130">
    <property type="term" value="F:ubiquitin binding"/>
    <property type="evidence" value="ECO:0007669"/>
    <property type="project" value="TreeGrafter"/>
</dbReference>
<organism evidence="3 4">
    <name type="scientific">Verruconis gallopava</name>
    <dbReference type="NCBI Taxonomy" id="253628"/>
    <lineage>
        <taxon>Eukaryota</taxon>
        <taxon>Fungi</taxon>
        <taxon>Dikarya</taxon>
        <taxon>Ascomycota</taxon>
        <taxon>Pezizomycotina</taxon>
        <taxon>Dothideomycetes</taxon>
        <taxon>Pleosporomycetidae</taxon>
        <taxon>Venturiales</taxon>
        <taxon>Sympoventuriaceae</taxon>
        <taxon>Verruconis</taxon>
    </lineage>
</organism>
<dbReference type="CDD" id="cd01767">
    <property type="entry name" value="UBX"/>
    <property type="match status" value="1"/>
</dbReference>
<dbReference type="Pfam" id="PF14555">
    <property type="entry name" value="UBA_4"/>
    <property type="match status" value="1"/>
</dbReference>
<dbReference type="PANTHER" id="PTHR23322:SF6">
    <property type="entry name" value="UBX DOMAIN-CONTAINING PROTEIN 7"/>
    <property type="match status" value="1"/>
</dbReference>
<sequence length="554" mass="61580">MDDDVISTFTSLTGSTPAQATQYLQLTEGNLEQAAQLWFETSGSLVTDSAAGTATSQAPPTLRPSTISQRGAGYREDDDGVIHIDSDEDEMDFDNESSAPHRQQPNTEDDEAIARRLQEEMYGSASRDTETVRAPISRTTETLVGPESMMYGGVYGGGDDEDVEAMIAQQMAARQARQAARSRPGIFNQRDTQSAVWDSDPEQRARNLAYATGGQSTQSSRAQSLAEIYRPPFEIISRLSWDQARSEGRQEKKWLLVNVQDPSIFDCQMLNRDLWKDERVAAVIRESFVFLQYLRTDPRSDGYIQYYFAHSVDNPDAYPHIAIVDPRTGEQMKIWSGRPVPKADDFVEALYNFLDRYSLDVAKKNPVAKRKAEQPKVFDIDRMTEDEMLQMAMQQSLANGGSGTPPKQEDPDDLTKSVELGSAEAGPSKNDSSGTSVATPSAAVDEDASQPSAESLMFAQIASDRPHEEPPADPKTTTRIQFRHPGGRVVRRFTLTDSVRRIYEWLKASPPSPEQAGKTFDLMFMGKNLLESLDESIEEAGLKNASVNIEWIDE</sequence>
<dbReference type="PANTHER" id="PTHR23322">
    <property type="entry name" value="FAS-ASSOCIATED PROTEIN"/>
    <property type="match status" value="1"/>
</dbReference>
<dbReference type="InterPro" id="IPR006577">
    <property type="entry name" value="UAS"/>
</dbReference>
<keyword evidence="4" id="KW-1185">Reference proteome</keyword>
<dbReference type="CDD" id="cd14273">
    <property type="entry name" value="UBA_TAP-C_like"/>
    <property type="match status" value="1"/>
</dbReference>
<dbReference type="InParanoid" id="A0A0D2A4Q8"/>
<dbReference type="Proteomes" id="UP000053259">
    <property type="component" value="Unassembled WGS sequence"/>
</dbReference>
<protein>
    <recommendedName>
        <fullName evidence="2">UBX domain-containing protein</fullName>
    </recommendedName>
</protein>
<dbReference type="InterPro" id="IPR009060">
    <property type="entry name" value="UBA-like_sf"/>
</dbReference>
<evidence type="ECO:0000256" key="1">
    <source>
        <dbReference type="SAM" id="MobiDB-lite"/>
    </source>
</evidence>
<feature type="region of interest" description="Disordered" evidence="1">
    <location>
        <begin position="90"/>
        <end position="109"/>
    </location>
</feature>
<reference evidence="3 4" key="1">
    <citation type="submission" date="2015-01" db="EMBL/GenBank/DDBJ databases">
        <title>The Genome Sequence of Ochroconis gallopava CBS43764.</title>
        <authorList>
            <consortium name="The Broad Institute Genomics Platform"/>
            <person name="Cuomo C."/>
            <person name="de Hoog S."/>
            <person name="Gorbushina A."/>
            <person name="Stielow B."/>
            <person name="Teixiera M."/>
            <person name="Abouelleil A."/>
            <person name="Chapman S.B."/>
            <person name="Priest M."/>
            <person name="Young S.K."/>
            <person name="Wortman J."/>
            <person name="Nusbaum C."/>
            <person name="Birren B."/>
        </authorList>
    </citation>
    <scope>NUCLEOTIDE SEQUENCE [LARGE SCALE GENOMIC DNA]</scope>
    <source>
        <strain evidence="3 4">CBS 43764</strain>
    </source>
</reference>
<dbReference type="PROSITE" id="PS50330">
    <property type="entry name" value="UIM"/>
    <property type="match status" value="1"/>
</dbReference>
<dbReference type="HOGENOM" id="CLU_021255_2_0_1"/>
<evidence type="ECO:0000259" key="2">
    <source>
        <dbReference type="PROSITE" id="PS50033"/>
    </source>
</evidence>
<dbReference type="SUPFAM" id="SSF46934">
    <property type="entry name" value="UBA-like"/>
    <property type="match status" value="1"/>
</dbReference>
<dbReference type="FunCoup" id="A0A0D2A4Q8">
    <property type="interactions" value="941"/>
</dbReference>
<dbReference type="InterPro" id="IPR001012">
    <property type="entry name" value="UBX_dom"/>
</dbReference>
<dbReference type="Pfam" id="PF00789">
    <property type="entry name" value="UBX"/>
    <property type="match status" value="1"/>
</dbReference>
<dbReference type="Gene3D" id="1.10.8.10">
    <property type="entry name" value="DNA helicase RuvA subunit, C-terminal domain"/>
    <property type="match status" value="1"/>
</dbReference>
<accession>A0A0D2A4Q8</accession>
<dbReference type="PROSITE" id="PS50033">
    <property type="entry name" value="UBX"/>
    <property type="match status" value="1"/>
</dbReference>
<feature type="region of interest" description="Disordered" evidence="1">
    <location>
        <begin position="396"/>
        <end position="415"/>
    </location>
</feature>
<dbReference type="RefSeq" id="XP_016211637.1">
    <property type="nucleotide sequence ID" value="XM_016360651.1"/>
</dbReference>